<dbReference type="GO" id="GO:0005829">
    <property type="term" value="C:cytosol"/>
    <property type="evidence" value="ECO:0007669"/>
    <property type="project" value="TreeGrafter"/>
</dbReference>
<comment type="similarity">
    <text evidence="2">Belongs to the NADH:flavin oxidoreductase/NADH oxidase family.</text>
</comment>
<comment type="cofactor">
    <cofactor evidence="1">
        <name>FMN</name>
        <dbReference type="ChEBI" id="CHEBI:58210"/>
    </cofactor>
</comment>
<reference evidence="6 7" key="1">
    <citation type="submission" date="2016-10" db="EMBL/GenBank/DDBJ databases">
        <authorList>
            <person name="de Groot N.N."/>
        </authorList>
    </citation>
    <scope>NUCLEOTIDE SEQUENCE [LARGE SCALE GENOMIC DNA]</scope>
    <source>
        <strain evidence="6 7">LMG 27731</strain>
    </source>
</reference>
<dbReference type="OrthoDB" id="8985337at2"/>
<gene>
    <name evidence="6" type="ORF">SAMN05192563_106011</name>
</gene>
<feature type="region of interest" description="Disordered" evidence="4">
    <location>
        <begin position="113"/>
        <end position="144"/>
    </location>
</feature>
<sequence length="381" mass="41735">MSTQPIFTPIRMGDLDLPNRIVMAPLTRMRAGSNDHVPSDLQAEYYAQRASAGLIVAEATAISPEGFGWADTPGLWSPQQVRGWRRVTDAVHAKGGRIIAQLWHTGAISHPDLRNGAQPLSASNVNPLQESVTPGGRKPTVTPRPMTRDEIRQTVADYARAARNAIEAGFDGVQILANYLYLLAQFLNRSTNRRTDGYGGGLENRARVLFEVIEAVLDEVESSKVGVKISPMHEGGPFAANEDTLPMAEYAIRELNGYDLSHLLLMGNTTDFTGTSIEHLMGDGMFRHFRPIFRGTLIANVNMDAERGNRLIEQGLADMVAFGRPYIANPDLVERLATGAPLAEVDWTTVYASGPQGYSDYPASHLSDVARRSDPLTTHRD</sequence>
<dbReference type="CDD" id="cd02933">
    <property type="entry name" value="OYE_like_FMN"/>
    <property type="match status" value="1"/>
</dbReference>
<proteinExistence type="inferred from homology"/>
<keyword evidence="3" id="KW-0560">Oxidoreductase</keyword>
<dbReference type="SUPFAM" id="SSF51395">
    <property type="entry name" value="FMN-linked oxidoreductases"/>
    <property type="match status" value="1"/>
</dbReference>
<organism evidence="6 7">
    <name type="scientific">Paraburkholderia aspalathi</name>
    <dbReference type="NCBI Taxonomy" id="1324617"/>
    <lineage>
        <taxon>Bacteria</taxon>
        <taxon>Pseudomonadati</taxon>
        <taxon>Pseudomonadota</taxon>
        <taxon>Betaproteobacteria</taxon>
        <taxon>Burkholderiales</taxon>
        <taxon>Burkholderiaceae</taxon>
        <taxon>Paraburkholderia</taxon>
    </lineage>
</organism>
<evidence type="ECO:0000256" key="3">
    <source>
        <dbReference type="ARBA" id="ARBA00023002"/>
    </source>
</evidence>
<evidence type="ECO:0000259" key="5">
    <source>
        <dbReference type="Pfam" id="PF00724"/>
    </source>
</evidence>
<evidence type="ECO:0000256" key="1">
    <source>
        <dbReference type="ARBA" id="ARBA00001917"/>
    </source>
</evidence>
<dbReference type="Proteomes" id="UP000198844">
    <property type="component" value="Unassembled WGS sequence"/>
</dbReference>
<evidence type="ECO:0000313" key="6">
    <source>
        <dbReference type="EMBL" id="SFU26595.1"/>
    </source>
</evidence>
<dbReference type="FunFam" id="3.20.20.70:FF:000059">
    <property type="entry name" value="N-ethylmaleimide reductase, FMN-linked"/>
    <property type="match status" value="1"/>
</dbReference>
<feature type="domain" description="NADH:flavin oxidoreductase/NADH oxidase N-terminal" evidence="5">
    <location>
        <begin position="6"/>
        <end position="341"/>
    </location>
</feature>
<dbReference type="Gene3D" id="3.20.20.70">
    <property type="entry name" value="Aldolase class I"/>
    <property type="match status" value="1"/>
</dbReference>
<evidence type="ECO:0000256" key="4">
    <source>
        <dbReference type="SAM" id="MobiDB-lite"/>
    </source>
</evidence>
<dbReference type="PANTHER" id="PTHR22893:SF91">
    <property type="entry name" value="NADPH DEHYDROGENASE 2-RELATED"/>
    <property type="match status" value="1"/>
</dbReference>
<dbReference type="RefSeq" id="WP_093647454.1">
    <property type="nucleotide sequence ID" value="NZ_FPBH01000060.1"/>
</dbReference>
<dbReference type="Pfam" id="PF00724">
    <property type="entry name" value="Oxidored_FMN"/>
    <property type="match status" value="1"/>
</dbReference>
<dbReference type="InterPro" id="IPR045247">
    <property type="entry name" value="Oye-like"/>
</dbReference>
<protein>
    <submittedName>
        <fullName evidence="6">N-ethylmaleimide reductase</fullName>
    </submittedName>
</protein>
<evidence type="ECO:0000256" key="2">
    <source>
        <dbReference type="ARBA" id="ARBA00005979"/>
    </source>
</evidence>
<dbReference type="GO" id="GO:0016628">
    <property type="term" value="F:oxidoreductase activity, acting on the CH-CH group of donors, NAD or NADP as acceptor"/>
    <property type="evidence" value="ECO:0007669"/>
    <property type="project" value="UniProtKB-ARBA"/>
</dbReference>
<dbReference type="InterPro" id="IPR001155">
    <property type="entry name" value="OxRdtase_FMN_N"/>
</dbReference>
<name>A0A1I7ERN8_9BURK</name>
<dbReference type="EMBL" id="FPBH01000060">
    <property type="protein sequence ID" value="SFU26595.1"/>
    <property type="molecule type" value="Genomic_DNA"/>
</dbReference>
<dbReference type="AlphaFoldDB" id="A0A1I7ERN8"/>
<evidence type="ECO:0000313" key="7">
    <source>
        <dbReference type="Proteomes" id="UP000198844"/>
    </source>
</evidence>
<accession>A0A1I7ERN8</accession>
<dbReference type="InterPro" id="IPR013785">
    <property type="entry name" value="Aldolase_TIM"/>
</dbReference>
<dbReference type="GO" id="GO:0010181">
    <property type="term" value="F:FMN binding"/>
    <property type="evidence" value="ECO:0007669"/>
    <property type="project" value="InterPro"/>
</dbReference>
<feature type="compositionally biased region" description="Polar residues" evidence="4">
    <location>
        <begin position="118"/>
        <end position="132"/>
    </location>
</feature>
<dbReference type="PANTHER" id="PTHR22893">
    <property type="entry name" value="NADH OXIDOREDUCTASE-RELATED"/>
    <property type="match status" value="1"/>
</dbReference>